<gene>
    <name evidence="11" type="ORF">ACFPOE_22935</name>
</gene>
<feature type="signal peptide" evidence="9">
    <location>
        <begin position="1"/>
        <end position="22"/>
    </location>
</feature>
<keyword evidence="6" id="KW-0249">Electron transport</keyword>
<evidence type="ECO:0000256" key="6">
    <source>
        <dbReference type="ARBA" id="ARBA00022982"/>
    </source>
</evidence>
<protein>
    <submittedName>
        <fullName evidence="11">C-type cytochrome</fullName>
    </submittedName>
</protein>
<evidence type="ECO:0000256" key="5">
    <source>
        <dbReference type="ARBA" id="ARBA00022764"/>
    </source>
</evidence>
<dbReference type="InterPro" id="IPR050597">
    <property type="entry name" value="Cytochrome_c_Oxidase_Subunit"/>
</dbReference>
<dbReference type="SUPFAM" id="SSF46626">
    <property type="entry name" value="Cytochrome c"/>
    <property type="match status" value="2"/>
</dbReference>
<keyword evidence="3 8" id="KW-0349">Heme</keyword>
<keyword evidence="12" id="KW-1185">Reference proteome</keyword>
<dbReference type="Pfam" id="PF00034">
    <property type="entry name" value="Cytochrom_C"/>
    <property type="match status" value="2"/>
</dbReference>
<comment type="caution">
    <text evidence="11">The sequence shown here is derived from an EMBL/GenBank/DDBJ whole genome shotgun (WGS) entry which is preliminary data.</text>
</comment>
<evidence type="ECO:0000256" key="9">
    <source>
        <dbReference type="SAM" id="SignalP"/>
    </source>
</evidence>
<dbReference type="InterPro" id="IPR036909">
    <property type="entry name" value="Cyt_c-like_dom_sf"/>
</dbReference>
<dbReference type="PANTHER" id="PTHR33751:SF9">
    <property type="entry name" value="CYTOCHROME C4"/>
    <property type="match status" value="1"/>
</dbReference>
<keyword evidence="9" id="KW-0732">Signal</keyword>
<sequence length="226" mass="23328">MKLLASLLMAASLAATSLSASAADEKPAAAPAGHGAVAAAPAAPAEAKPDLVQGEAKFTAVCAACHGADGNSGVPANPKLAQQHPEYVVKQLQDFKSGKRPSPIMQPMASQLSDADMKNIAAWVTSKKGKAGFAKDKDLVAMGERIYRGGIADRQVAACAGCHSPNGAGLPSQFPRLSGQHADYTAAQLTAFRDGVRKNGPIMVQVAARLNDREIRAVSDYIAGLR</sequence>
<accession>A0ABW0NII2</accession>
<evidence type="ECO:0000256" key="2">
    <source>
        <dbReference type="ARBA" id="ARBA00022448"/>
    </source>
</evidence>
<comment type="subcellular location">
    <subcellularLocation>
        <location evidence="1">Periplasm</location>
    </subcellularLocation>
</comment>
<feature type="chain" id="PRO_5045849933" evidence="9">
    <location>
        <begin position="23"/>
        <end position="226"/>
    </location>
</feature>
<dbReference type="EMBL" id="JBHSMF010000015">
    <property type="protein sequence ID" value="MFC5500416.1"/>
    <property type="molecule type" value="Genomic_DNA"/>
</dbReference>
<dbReference type="PANTHER" id="PTHR33751">
    <property type="entry name" value="CBB3-TYPE CYTOCHROME C OXIDASE SUBUNIT FIXP"/>
    <property type="match status" value="1"/>
</dbReference>
<reference evidence="12" key="1">
    <citation type="journal article" date="2019" name="Int. J. Syst. Evol. Microbiol.">
        <title>The Global Catalogue of Microorganisms (GCM) 10K type strain sequencing project: providing services to taxonomists for standard genome sequencing and annotation.</title>
        <authorList>
            <consortium name="The Broad Institute Genomics Platform"/>
            <consortium name="The Broad Institute Genome Sequencing Center for Infectious Disease"/>
            <person name="Wu L."/>
            <person name="Ma J."/>
        </authorList>
    </citation>
    <scope>NUCLEOTIDE SEQUENCE [LARGE SCALE GENOMIC DNA]</scope>
    <source>
        <strain evidence="12">CCUG 57401</strain>
    </source>
</reference>
<keyword evidence="4 8" id="KW-0479">Metal-binding</keyword>
<dbReference type="InterPro" id="IPR009056">
    <property type="entry name" value="Cyt_c-like_dom"/>
</dbReference>
<feature type="domain" description="Cytochrome c" evidence="10">
    <location>
        <begin position="138"/>
        <end position="226"/>
    </location>
</feature>
<evidence type="ECO:0000256" key="4">
    <source>
        <dbReference type="ARBA" id="ARBA00022723"/>
    </source>
</evidence>
<keyword evidence="2" id="KW-0813">Transport</keyword>
<evidence type="ECO:0000313" key="12">
    <source>
        <dbReference type="Proteomes" id="UP001596037"/>
    </source>
</evidence>
<name>A0ABW0NII2_9BURK</name>
<keyword evidence="7 8" id="KW-0408">Iron</keyword>
<keyword evidence="5" id="KW-0574">Periplasm</keyword>
<evidence type="ECO:0000259" key="10">
    <source>
        <dbReference type="PROSITE" id="PS51007"/>
    </source>
</evidence>
<dbReference type="RefSeq" id="WP_376852668.1">
    <property type="nucleotide sequence ID" value="NZ_JBHSMF010000015.1"/>
</dbReference>
<dbReference type="PIRSF" id="PIRSF000005">
    <property type="entry name" value="Cytochrome_c4"/>
    <property type="match status" value="1"/>
</dbReference>
<evidence type="ECO:0000256" key="1">
    <source>
        <dbReference type="ARBA" id="ARBA00004418"/>
    </source>
</evidence>
<feature type="domain" description="Cytochrome c" evidence="10">
    <location>
        <begin position="49"/>
        <end position="128"/>
    </location>
</feature>
<evidence type="ECO:0000313" key="11">
    <source>
        <dbReference type="EMBL" id="MFC5500416.1"/>
    </source>
</evidence>
<dbReference type="Gene3D" id="1.10.760.10">
    <property type="entry name" value="Cytochrome c-like domain"/>
    <property type="match status" value="2"/>
</dbReference>
<evidence type="ECO:0000256" key="7">
    <source>
        <dbReference type="ARBA" id="ARBA00023004"/>
    </source>
</evidence>
<dbReference type="InterPro" id="IPR024167">
    <property type="entry name" value="Cytochrome_c4-like"/>
</dbReference>
<dbReference type="Proteomes" id="UP001596037">
    <property type="component" value="Unassembled WGS sequence"/>
</dbReference>
<evidence type="ECO:0000256" key="8">
    <source>
        <dbReference type="PROSITE-ProRule" id="PRU00433"/>
    </source>
</evidence>
<organism evidence="11 12">
    <name type="scientific">Caenimonas terrae</name>
    <dbReference type="NCBI Taxonomy" id="696074"/>
    <lineage>
        <taxon>Bacteria</taxon>
        <taxon>Pseudomonadati</taxon>
        <taxon>Pseudomonadota</taxon>
        <taxon>Betaproteobacteria</taxon>
        <taxon>Burkholderiales</taxon>
        <taxon>Comamonadaceae</taxon>
        <taxon>Caenimonas</taxon>
    </lineage>
</organism>
<evidence type="ECO:0000256" key="3">
    <source>
        <dbReference type="ARBA" id="ARBA00022617"/>
    </source>
</evidence>
<proteinExistence type="predicted"/>
<dbReference type="PROSITE" id="PS51007">
    <property type="entry name" value="CYTC"/>
    <property type="match status" value="2"/>
</dbReference>